<feature type="region of interest" description="Disordered" evidence="1">
    <location>
        <begin position="29"/>
        <end position="72"/>
    </location>
</feature>
<evidence type="ECO:0000313" key="2">
    <source>
        <dbReference type="Proteomes" id="UP000887540"/>
    </source>
</evidence>
<feature type="compositionally biased region" description="Polar residues" evidence="1">
    <location>
        <begin position="63"/>
        <end position="72"/>
    </location>
</feature>
<dbReference type="WBParaSite" id="ACRNAN_scaffold2136.g19765.t1">
    <property type="protein sequence ID" value="ACRNAN_scaffold2136.g19765.t1"/>
    <property type="gene ID" value="ACRNAN_scaffold2136.g19765"/>
</dbReference>
<evidence type="ECO:0000313" key="3">
    <source>
        <dbReference type="WBParaSite" id="ACRNAN_scaffold2136.g19765.t1"/>
    </source>
</evidence>
<evidence type="ECO:0000256" key="1">
    <source>
        <dbReference type="SAM" id="MobiDB-lite"/>
    </source>
</evidence>
<name>A0A914DBR5_9BILA</name>
<sequence length="97" mass="11202">MDTVETILEKQPTRLGDYYIKMEAKLHNLNPNQLNNVSNPGKDSAEDDDPLHPWEARKHNLENSKNTNMQMPRYTSNILNGHVFFPTNDAFNNDQFG</sequence>
<feature type="compositionally biased region" description="Low complexity" evidence="1">
    <location>
        <begin position="29"/>
        <end position="39"/>
    </location>
</feature>
<feature type="compositionally biased region" description="Basic and acidic residues" evidence="1">
    <location>
        <begin position="50"/>
        <end position="62"/>
    </location>
</feature>
<keyword evidence="2" id="KW-1185">Reference proteome</keyword>
<reference evidence="3" key="1">
    <citation type="submission" date="2022-11" db="UniProtKB">
        <authorList>
            <consortium name="WormBaseParasite"/>
        </authorList>
    </citation>
    <scope>IDENTIFICATION</scope>
</reference>
<accession>A0A914DBR5</accession>
<protein>
    <submittedName>
        <fullName evidence="3">Uncharacterized protein</fullName>
    </submittedName>
</protein>
<dbReference type="AlphaFoldDB" id="A0A914DBR5"/>
<dbReference type="Proteomes" id="UP000887540">
    <property type="component" value="Unplaced"/>
</dbReference>
<proteinExistence type="predicted"/>
<organism evidence="2 3">
    <name type="scientific">Acrobeloides nanus</name>
    <dbReference type="NCBI Taxonomy" id="290746"/>
    <lineage>
        <taxon>Eukaryota</taxon>
        <taxon>Metazoa</taxon>
        <taxon>Ecdysozoa</taxon>
        <taxon>Nematoda</taxon>
        <taxon>Chromadorea</taxon>
        <taxon>Rhabditida</taxon>
        <taxon>Tylenchina</taxon>
        <taxon>Cephalobomorpha</taxon>
        <taxon>Cephaloboidea</taxon>
        <taxon>Cephalobidae</taxon>
        <taxon>Acrobeloides</taxon>
    </lineage>
</organism>